<keyword evidence="1" id="KW-0472">Membrane</keyword>
<evidence type="ECO:0000256" key="1">
    <source>
        <dbReference type="SAM" id="Phobius"/>
    </source>
</evidence>
<feature type="transmembrane region" description="Helical" evidence="1">
    <location>
        <begin position="6"/>
        <end position="25"/>
    </location>
</feature>
<organism evidence="2 3">
    <name type="scientific">Candidatus Taylorbacteria bacterium RIFCSPLOWO2_01_FULL_48_100</name>
    <dbReference type="NCBI Taxonomy" id="1802322"/>
    <lineage>
        <taxon>Bacteria</taxon>
        <taxon>Candidatus Tayloriibacteriota</taxon>
    </lineage>
</organism>
<dbReference type="Proteomes" id="UP000177797">
    <property type="component" value="Unassembled WGS sequence"/>
</dbReference>
<dbReference type="Pfam" id="PF13367">
    <property type="entry name" value="PrsW-protease"/>
    <property type="match status" value="1"/>
</dbReference>
<dbReference type="PANTHER" id="PTHR36844">
    <property type="entry name" value="PROTEASE PRSW"/>
    <property type="match status" value="1"/>
</dbReference>
<gene>
    <name evidence="2" type="ORF">A2938_01120</name>
</gene>
<dbReference type="EMBL" id="MHSA01000012">
    <property type="protein sequence ID" value="OHA34431.1"/>
    <property type="molecule type" value="Genomic_DNA"/>
</dbReference>
<feature type="transmembrane region" description="Helical" evidence="1">
    <location>
        <begin position="101"/>
        <end position="122"/>
    </location>
</feature>
<keyword evidence="1" id="KW-0812">Transmembrane</keyword>
<proteinExistence type="predicted"/>
<protein>
    <recommendedName>
        <fullName evidence="4">Protease PrsW</fullName>
    </recommendedName>
</protein>
<dbReference type="PANTHER" id="PTHR36844:SF1">
    <property type="entry name" value="PROTEASE PRSW"/>
    <property type="match status" value="1"/>
</dbReference>
<dbReference type="AlphaFoldDB" id="A0A1G2NGA8"/>
<dbReference type="GO" id="GO:0008233">
    <property type="term" value="F:peptidase activity"/>
    <property type="evidence" value="ECO:0007669"/>
    <property type="project" value="InterPro"/>
</dbReference>
<dbReference type="InterPro" id="IPR026898">
    <property type="entry name" value="PrsW"/>
</dbReference>
<evidence type="ECO:0008006" key="4">
    <source>
        <dbReference type="Google" id="ProtNLM"/>
    </source>
</evidence>
<sequence length="226" mass="24884">MNASTLLYALLGGVLPALLWLWFWLKEDRLHPEPRGALVLTFIGGMLAAGTAYFAERSIMKMGFAFSTTLVLWATIEEVFKFGFAWWLALRKRFCDEPIDAMIYMLTAALGFAALENTLFLIAPLANGDITKSLLTGNLRFIGATLLHIAASSIIGAFAAFFFYKSKKIKDAAIFAGLLVAVALHAAFNLIINTEKDNALMIAFAVAWATIIVVLAVFEKVKRLPR</sequence>
<accession>A0A1G2NGA8</accession>
<reference evidence="2 3" key="1">
    <citation type="journal article" date="2016" name="Nat. Commun.">
        <title>Thousands of microbial genomes shed light on interconnected biogeochemical processes in an aquifer system.</title>
        <authorList>
            <person name="Anantharaman K."/>
            <person name="Brown C.T."/>
            <person name="Hug L.A."/>
            <person name="Sharon I."/>
            <person name="Castelle C.J."/>
            <person name="Probst A.J."/>
            <person name="Thomas B.C."/>
            <person name="Singh A."/>
            <person name="Wilkins M.J."/>
            <person name="Karaoz U."/>
            <person name="Brodie E.L."/>
            <person name="Williams K.H."/>
            <person name="Hubbard S.S."/>
            <person name="Banfield J.F."/>
        </authorList>
    </citation>
    <scope>NUCLEOTIDE SEQUENCE [LARGE SCALE GENOMIC DNA]</scope>
</reference>
<feature type="transmembrane region" description="Helical" evidence="1">
    <location>
        <begin position="198"/>
        <end position="218"/>
    </location>
</feature>
<evidence type="ECO:0000313" key="2">
    <source>
        <dbReference type="EMBL" id="OHA34431.1"/>
    </source>
</evidence>
<feature type="transmembrane region" description="Helical" evidence="1">
    <location>
        <begin position="173"/>
        <end position="192"/>
    </location>
</feature>
<feature type="transmembrane region" description="Helical" evidence="1">
    <location>
        <begin position="142"/>
        <end position="164"/>
    </location>
</feature>
<feature type="transmembrane region" description="Helical" evidence="1">
    <location>
        <begin position="70"/>
        <end position="89"/>
    </location>
</feature>
<feature type="transmembrane region" description="Helical" evidence="1">
    <location>
        <begin position="37"/>
        <end position="55"/>
    </location>
</feature>
<name>A0A1G2NGA8_9BACT</name>
<comment type="caution">
    <text evidence="2">The sequence shown here is derived from an EMBL/GenBank/DDBJ whole genome shotgun (WGS) entry which is preliminary data.</text>
</comment>
<keyword evidence="1" id="KW-1133">Transmembrane helix</keyword>
<evidence type="ECO:0000313" key="3">
    <source>
        <dbReference type="Proteomes" id="UP000177797"/>
    </source>
</evidence>